<dbReference type="PANTHER" id="PTHR39583">
    <property type="entry name" value="TYPE II SECRETION SYSTEM PROTEIN J-RELATED"/>
    <property type="match status" value="1"/>
</dbReference>
<evidence type="ECO:0000256" key="8">
    <source>
        <dbReference type="ARBA" id="ARBA00022989"/>
    </source>
</evidence>
<evidence type="ECO:0000313" key="11">
    <source>
        <dbReference type="EMBL" id="MBC2688491.1"/>
    </source>
</evidence>
<evidence type="ECO:0000256" key="7">
    <source>
        <dbReference type="ARBA" id="ARBA00022692"/>
    </source>
</evidence>
<dbReference type="Gene3D" id="2.10.70.20">
    <property type="entry name" value="gspk-gspi-gspj complex like domains"/>
    <property type="match status" value="1"/>
</dbReference>
<dbReference type="Pfam" id="PF07963">
    <property type="entry name" value="N_methyl"/>
    <property type="match status" value="1"/>
</dbReference>
<dbReference type="PROSITE" id="PS00409">
    <property type="entry name" value="PROKAR_NTER_METHYL"/>
    <property type="match status" value="1"/>
</dbReference>
<keyword evidence="12" id="KW-1185">Reference proteome</keyword>
<dbReference type="NCBIfam" id="TIGR02532">
    <property type="entry name" value="IV_pilin_GFxxxE"/>
    <property type="match status" value="1"/>
</dbReference>
<keyword evidence="4" id="KW-1003">Cell membrane</keyword>
<dbReference type="InterPro" id="IPR012902">
    <property type="entry name" value="N_methyl_site"/>
</dbReference>
<dbReference type="InterPro" id="IPR051621">
    <property type="entry name" value="T2SS_protein_J"/>
</dbReference>
<evidence type="ECO:0000256" key="1">
    <source>
        <dbReference type="ARBA" id="ARBA00004377"/>
    </source>
</evidence>
<proteinExistence type="inferred from homology"/>
<gene>
    <name evidence="11" type="ORF">H7995_01615</name>
</gene>
<dbReference type="Proteomes" id="UP000526003">
    <property type="component" value="Unassembled WGS sequence"/>
</dbReference>
<comment type="subcellular location">
    <subcellularLocation>
        <location evidence="1">Cell inner membrane</location>
        <topology evidence="1">Single-pass membrane protein</topology>
    </subcellularLocation>
</comment>
<evidence type="ECO:0000256" key="9">
    <source>
        <dbReference type="ARBA" id="ARBA00023136"/>
    </source>
</evidence>
<dbReference type="PANTHER" id="PTHR39583:SF2">
    <property type="entry name" value="TYPE II SECRETION SYSTEM PROTEIN J"/>
    <property type="match status" value="1"/>
</dbReference>
<evidence type="ECO:0000256" key="6">
    <source>
        <dbReference type="ARBA" id="ARBA00022519"/>
    </source>
</evidence>
<keyword evidence="9 10" id="KW-0472">Membrane</keyword>
<protein>
    <recommendedName>
        <fullName evidence="3">Type II secretion system protein J</fullName>
    </recommendedName>
</protein>
<evidence type="ECO:0000256" key="3">
    <source>
        <dbReference type="ARBA" id="ARBA00021539"/>
    </source>
</evidence>
<feature type="transmembrane region" description="Helical" evidence="10">
    <location>
        <begin position="12"/>
        <end position="33"/>
    </location>
</feature>
<dbReference type="InterPro" id="IPR010055">
    <property type="entry name" value="T2SS_protein-GspJ"/>
</dbReference>
<comment type="caution">
    <text evidence="11">The sequence shown here is derived from an EMBL/GenBank/DDBJ whole genome shotgun (WGS) entry which is preliminary data.</text>
</comment>
<keyword evidence="7 10" id="KW-0812">Transmembrane</keyword>
<name>A0A7X1G9W1_9PSED</name>
<accession>A0A7X1G9W1</accession>
<keyword evidence="6" id="KW-0997">Cell inner membrane</keyword>
<evidence type="ECO:0000256" key="10">
    <source>
        <dbReference type="SAM" id="Phobius"/>
    </source>
</evidence>
<evidence type="ECO:0000256" key="4">
    <source>
        <dbReference type="ARBA" id="ARBA00022475"/>
    </source>
</evidence>
<reference evidence="11 12" key="1">
    <citation type="submission" date="2020-08" db="EMBL/GenBank/DDBJ databases">
        <title>Pseudomonas sp. nov.</title>
        <authorList>
            <person name="Gieschler S."/>
            <person name="Fiedler G."/>
            <person name="Brinks E."/>
            <person name="Boehnlein C."/>
            <person name="Franz C.M.A.P."/>
            <person name="Kabisch J."/>
        </authorList>
    </citation>
    <scope>NUCLEOTIDE SEQUENCE [LARGE SCALE GENOMIC DNA]</scope>
    <source>
        <strain evidence="11 12">MBT-1</strain>
    </source>
</reference>
<dbReference type="EMBL" id="JACMYG010000001">
    <property type="protein sequence ID" value="MBC2688491.1"/>
    <property type="molecule type" value="Genomic_DNA"/>
</dbReference>
<dbReference type="InterPro" id="IPR045584">
    <property type="entry name" value="Pilin-like"/>
</dbReference>
<dbReference type="GO" id="GO:0015627">
    <property type="term" value="C:type II protein secretion system complex"/>
    <property type="evidence" value="ECO:0007669"/>
    <property type="project" value="InterPro"/>
</dbReference>
<keyword evidence="5" id="KW-0488">Methylation</keyword>
<evidence type="ECO:0000256" key="2">
    <source>
        <dbReference type="ARBA" id="ARBA00011084"/>
    </source>
</evidence>
<dbReference type="Pfam" id="PF11612">
    <property type="entry name" value="T2SSJ"/>
    <property type="match status" value="1"/>
</dbReference>
<dbReference type="GO" id="GO:0005886">
    <property type="term" value="C:plasma membrane"/>
    <property type="evidence" value="ECO:0007669"/>
    <property type="project" value="UniProtKB-SubCell"/>
</dbReference>
<evidence type="ECO:0000313" key="12">
    <source>
        <dbReference type="Proteomes" id="UP000526003"/>
    </source>
</evidence>
<dbReference type="Gene3D" id="3.10.610.10">
    <property type="entry name" value="GSPII I/J protein-like"/>
    <property type="match status" value="1"/>
</dbReference>
<keyword evidence="8 10" id="KW-1133">Transmembrane helix</keyword>
<organism evidence="11 12">
    <name type="scientific">Pseudomonas kielensis</name>
    <dbReference type="NCBI Taxonomy" id="2762577"/>
    <lineage>
        <taxon>Bacteria</taxon>
        <taxon>Pseudomonadati</taxon>
        <taxon>Pseudomonadota</taxon>
        <taxon>Gammaproteobacteria</taxon>
        <taxon>Pseudomonadales</taxon>
        <taxon>Pseudomonadaceae</taxon>
        <taxon>Pseudomonas</taxon>
    </lineage>
</organism>
<dbReference type="AlphaFoldDB" id="A0A7X1G9W1"/>
<comment type="similarity">
    <text evidence="2">Belongs to the GSP J family.</text>
</comment>
<evidence type="ECO:0000256" key="5">
    <source>
        <dbReference type="ARBA" id="ARBA00022481"/>
    </source>
</evidence>
<dbReference type="SUPFAM" id="SSF54523">
    <property type="entry name" value="Pili subunits"/>
    <property type="match status" value="1"/>
</dbReference>
<sequence>MPVTTRQQGFTLLELVIAMAIFAVLGLASWRLFDGVVRAERSGANHEQYMRTLLRAVAVIERDVLQVTVHPLVLEQGVLQLQRGNWRNPLDQPRSELQNVTYRLDQGTLWRESLGVEHPVAQRQKLLDDVLELRWRLYDGKLGWRSDWPAAAGQPVDRPQALELTFSTARFEQIRRVLLLPGSAS</sequence>
<dbReference type="GO" id="GO:0015628">
    <property type="term" value="P:protein secretion by the type II secretion system"/>
    <property type="evidence" value="ECO:0007669"/>
    <property type="project" value="InterPro"/>
</dbReference>